<reference evidence="1 2" key="1">
    <citation type="submission" date="2019-04" db="EMBL/GenBank/DDBJ databases">
        <authorList>
            <person name="Feng G."/>
            <person name="Zhang J."/>
            <person name="Zhu H."/>
        </authorList>
    </citation>
    <scope>NUCLEOTIDE SEQUENCE [LARGE SCALE GENOMIC DNA]</scope>
    <source>
        <strain evidence="1 2">JCM 17223</strain>
    </source>
</reference>
<proteinExistence type="predicted"/>
<comment type="caution">
    <text evidence="1">The sequence shown here is derived from an EMBL/GenBank/DDBJ whole genome shotgun (WGS) entry which is preliminary data.</text>
</comment>
<protein>
    <submittedName>
        <fullName evidence="1">Uncharacterized protein</fullName>
    </submittedName>
</protein>
<accession>A0A4Z0PPB8</accession>
<dbReference type="EMBL" id="SRLD01000015">
    <property type="protein sequence ID" value="TGE16559.1"/>
    <property type="molecule type" value="Genomic_DNA"/>
</dbReference>
<evidence type="ECO:0000313" key="1">
    <source>
        <dbReference type="EMBL" id="TGE16559.1"/>
    </source>
</evidence>
<gene>
    <name evidence="1" type="ORF">E5J99_09250</name>
</gene>
<keyword evidence="2" id="KW-1185">Reference proteome</keyword>
<sequence length="73" mass="7884">MPLRGGVLRNVVLDAQTVTFEFASFGRRVHRTAPRSSVTGQYQCTVGPKGITFMALAITDIGTNETIAKCKPT</sequence>
<dbReference type="RefSeq" id="WP_135497445.1">
    <property type="nucleotide sequence ID" value="NZ_SRLD01000015.1"/>
</dbReference>
<organism evidence="1 2">
    <name type="scientific">Hymenobacter elongatus</name>
    <dbReference type="NCBI Taxonomy" id="877208"/>
    <lineage>
        <taxon>Bacteria</taxon>
        <taxon>Pseudomonadati</taxon>
        <taxon>Bacteroidota</taxon>
        <taxon>Cytophagia</taxon>
        <taxon>Cytophagales</taxon>
        <taxon>Hymenobacteraceae</taxon>
        <taxon>Hymenobacter</taxon>
    </lineage>
</organism>
<dbReference type="AlphaFoldDB" id="A0A4Z0PPB8"/>
<dbReference type="Proteomes" id="UP000297739">
    <property type="component" value="Unassembled WGS sequence"/>
</dbReference>
<evidence type="ECO:0000313" key="2">
    <source>
        <dbReference type="Proteomes" id="UP000297739"/>
    </source>
</evidence>
<name>A0A4Z0PPB8_9BACT</name>